<evidence type="ECO:0000256" key="5">
    <source>
        <dbReference type="ARBA" id="ARBA00022989"/>
    </source>
</evidence>
<proteinExistence type="inferred from homology"/>
<evidence type="ECO:0000256" key="6">
    <source>
        <dbReference type="ARBA" id="ARBA00023136"/>
    </source>
</evidence>
<evidence type="ECO:0000256" key="7">
    <source>
        <dbReference type="SAM" id="MobiDB-lite"/>
    </source>
</evidence>
<comment type="similarity">
    <text evidence="2">Belongs to the TMEM208 family.</text>
</comment>
<keyword evidence="10" id="KW-1185">Reference proteome</keyword>
<evidence type="ECO:0008006" key="11">
    <source>
        <dbReference type="Google" id="ProtNLM"/>
    </source>
</evidence>
<dbReference type="Pfam" id="PF05620">
    <property type="entry name" value="TMEM208_SND2"/>
    <property type="match status" value="1"/>
</dbReference>
<dbReference type="AlphaFoldDB" id="A0A8H3ENU5"/>
<evidence type="ECO:0000313" key="10">
    <source>
        <dbReference type="Proteomes" id="UP000664169"/>
    </source>
</evidence>
<evidence type="ECO:0000256" key="8">
    <source>
        <dbReference type="SAM" id="Phobius"/>
    </source>
</evidence>
<comment type="subcellular location">
    <subcellularLocation>
        <location evidence="1">Endoplasmic reticulum membrane</location>
        <topology evidence="1">Multi-pass membrane protein</topology>
    </subcellularLocation>
</comment>
<evidence type="ECO:0000256" key="2">
    <source>
        <dbReference type="ARBA" id="ARBA00009950"/>
    </source>
</evidence>
<evidence type="ECO:0000256" key="4">
    <source>
        <dbReference type="ARBA" id="ARBA00022824"/>
    </source>
</evidence>
<evidence type="ECO:0000313" key="9">
    <source>
        <dbReference type="EMBL" id="CAF9908868.1"/>
    </source>
</evidence>
<feature type="transmembrane region" description="Helical" evidence="8">
    <location>
        <begin position="50"/>
        <end position="73"/>
    </location>
</feature>
<dbReference type="PANTHER" id="PTHR13505:SF7">
    <property type="entry name" value="TRANSMEMBRANE PROTEIN 208"/>
    <property type="match status" value="1"/>
</dbReference>
<name>A0A8H3ENU5_9LECA</name>
<feature type="transmembrane region" description="Helical" evidence="8">
    <location>
        <begin position="94"/>
        <end position="112"/>
    </location>
</feature>
<sequence length="174" mass="19449">MAQKAAKQQAARNAATLKRMHIASLVAHLAFLFLRLTLRRASTTWTSYTVYVLMSIPALSIEFWFQSIGTPTYDSNGELKRAGEDLEAKGLTEFLVDVFWWTNGVIIGAGLFGDRMWWFLIVAPIYGIYLAVSTFMGLRQGLAGMAGQGADDTVSTSNRQKKLEKRSGPKMQYR</sequence>
<feature type="transmembrane region" description="Helical" evidence="8">
    <location>
        <begin position="118"/>
        <end position="138"/>
    </location>
</feature>
<keyword evidence="6 8" id="KW-0472">Membrane</keyword>
<comment type="caution">
    <text evidence="9">The sequence shown here is derived from an EMBL/GenBank/DDBJ whole genome shotgun (WGS) entry which is preliminary data.</text>
</comment>
<dbReference type="GO" id="GO:0006624">
    <property type="term" value="P:vacuolar protein processing"/>
    <property type="evidence" value="ECO:0007669"/>
    <property type="project" value="TreeGrafter"/>
</dbReference>
<dbReference type="OrthoDB" id="10012212at2759"/>
<feature type="region of interest" description="Disordered" evidence="7">
    <location>
        <begin position="147"/>
        <end position="174"/>
    </location>
</feature>
<organism evidence="9 10">
    <name type="scientific">Gomphillus americanus</name>
    <dbReference type="NCBI Taxonomy" id="1940652"/>
    <lineage>
        <taxon>Eukaryota</taxon>
        <taxon>Fungi</taxon>
        <taxon>Dikarya</taxon>
        <taxon>Ascomycota</taxon>
        <taxon>Pezizomycotina</taxon>
        <taxon>Lecanoromycetes</taxon>
        <taxon>OSLEUM clade</taxon>
        <taxon>Ostropomycetidae</taxon>
        <taxon>Ostropales</taxon>
        <taxon>Graphidaceae</taxon>
        <taxon>Gomphilloideae</taxon>
        <taxon>Gomphillus</taxon>
    </lineage>
</organism>
<reference evidence="9" key="1">
    <citation type="submission" date="2021-03" db="EMBL/GenBank/DDBJ databases">
        <authorList>
            <person name="Tagirdzhanova G."/>
        </authorList>
    </citation>
    <scope>NUCLEOTIDE SEQUENCE</scope>
</reference>
<keyword evidence="4" id="KW-0256">Endoplasmic reticulum</keyword>
<dbReference type="PANTHER" id="PTHR13505">
    <property type="entry name" value="TRANSMEMBRANE PROTEIN 208"/>
    <property type="match status" value="1"/>
</dbReference>
<evidence type="ECO:0000256" key="3">
    <source>
        <dbReference type="ARBA" id="ARBA00022692"/>
    </source>
</evidence>
<evidence type="ECO:0000256" key="1">
    <source>
        <dbReference type="ARBA" id="ARBA00004477"/>
    </source>
</evidence>
<protein>
    <recommendedName>
        <fullName evidence="11">DUF788 domain-containing protein</fullName>
    </recommendedName>
</protein>
<feature type="transmembrane region" description="Helical" evidence="8">
    <location>
        <begin position="20"/>
        <end position="38"/>
    </location>
</feature>
<dbReference type="Proteomes" id="UP000664169">
    <property type="component" value="Unassembled WGS sequence"/>
</dbReference>
<keyword evidence="3 8" id="KW-0812">Transmembrane</keyword>
<dbReference type="EMBL" id="CAJPDQ010000004">
    <property type="protein sequence ID" value="CAF9908868.1"/>
    <property type="molecule type" value="Genomic_DNA"/>
</dbReference>
<dbReference type="GO" id="GO:0005789">
    <property type="term" value="C:endoplasmic reticulum membrane"/>
    <property type="evidence" value="ECO:0007669"/>
    <property type="project" value="UniProtKB-SubCell"/>
</dbReference>
<dbReference type="GO" id="GO:0005773">
    <property type="term" value="C:vacuole"/>
    <property type="evidence" value="ECO:0007669"/>
    <property type="project" value="GOC"/>
</dbReference>
<dbReference type="InterPro" id="IPR008506">
    <property type="entry name" value="SND2/TMEM208"/>
</dbReference>
<accession>A0A8H3ENU5</accession>
<keyword evidence="5 8" id="KW-1133">Transmembrane helix</keyword>
<gene>
    <name evidence="9" type="ORF">GOMPHAMPRED_006342</name>
</gene>